<sequence>MGVVRREGQWRLHKRAEGVYEVTHKDRIELKIVTDDYRPTGVGDARDDMTVPVREVSSFNDAEALFEDMVAGRSAGGGLGTAQPMAGSSGLDLDLSQGEGDADWEDLPPGGVLLVGVIAGGLFLSQTGFDTSNPVFFLGVGLLGVGIVVSGLAYREYQQDGFGAALDYLVTTGDDDGSGATDADDPDRTPPTPETLKNELIFDRAGQQCEWCEEHTDNPEVHHIEPRAEGGPNEPENLIVLCPNHHRLADNGGLTRTKLKAKVSRQMADWSRAD</sequence>
<proteinExistence type="predicted"/>
<evidence type="ECO:0000259" key="3">
    <source>
        <dbReference type="SMART" id="SM00507"/>
    </source>
</evidence>
<keyword evidence="4" id="KW-0255">Endonuclease</keyword>
<dbReference type="CDD" id="cd00085">
    <property type="entry name" value="HNHc"/>
    <property type="match status" value="1"/>
</dbReference>
<evidence type="ECO:0000256" key="1">
    <source>
        <dbReference type="SAM" id="MobiDB-lite"/>
    </source>
</evidence>
<keyword evidence="5" id="KW-1185">Reference proteome</keyword>
<feature type="compositionally biased region" description="Acidic residues" evidence="1">
    <location>
        <begin position="176"/>
        <end position="185"/>
    </location>
</feature>
<keyword evidence="4" id="KW-0540">Nuclease</keyword>
<evidence type="ECO:0000256" key="2">
    <source>
        <dbReference type="SAM" id="Phobius"/>
    </source>
</evidence>
<dbReference type="EMBL" id="JBHUDJ010000008">
    <property type="protein sequence ID" value="MFD1588123.1"/>
    <property type="molecule type" value="Genomic_DNA"/>
</dbReference>
<protein>
    <submittedName>
        <fullName evidence="4">HNH endonuclease</fullName>
    </submittedName>
</protein>
<evidence type="ECO:0000313" key="5">
    <source>
        <dbReference type="Proteomes" id="UP001597119"/>
    </source>
</evidence>
<dbReference type="Proteomes" id="UP001597119">
    <property type="component" value="Unassembled WGS sequence"/>
</dbReference>
<dbReference type="InterPro" id="IPR002711">
    <property type="entry name" value="HNH"/>
</dbReference>
<reference evidence="4 5" key="1">
    <citation type="journal article" date="2019" name="Int. J. Syst. Evol. Microbiol.">
        <title>The Global Catalogue of Microorganisms (GCM) 10K type strain sequencing project: providing services to taxonomists for standard genome sequencing and annotation.</title>
        <authorList>
            <consortium name="The Broad Institute Genomics Platform"/>
            <consortium name="The Broad Institute Genome Sequencing Center for Infectious Disease"/>
            <person name="Wu L."/>
            <person name="Ma J."/>
        </authorList>
    </citation>
    <scope>NUCLEOTIDE SEQUENCE [LARGE SCALE GENOMIC DNA]</scope>
    <source>
        <strain evidence="4 5">CGMCC 1.12125</strain>
    </source>
</reference>
<dbReference type="Pfam" id="PF01844">
    <property type="entry name" value="HNH"/>
    <property type="match status" value="1"/>
</dbReference>
<keyword evidence="2" id="KW-0812">Transmembrane</keyword>
<dbReference type="GO" id="GO:0004519">
    <property type="term" value="F:endonuclease activity"/>
    <property type="evidence" value="ECO:0007669"/>
    <property type="project" value="UniProtKB-KW"/>
</dbReference>
<feature type="region of interest" description="Disordered" evidence="1">
    <location>
        <begin position="176"/>
        <end position="195"/>
    </location>
</feature>
<name>A0ABD6CEA2_9EURY</name>
<evidence type="ECO:0000313" key="4">
    <source>
        <dbReference type="EMBL" id="MFD1588123.1"/>
    </source>
</evidence>
<gene>
    <name evidence="4" type="ORF">ACFR9U_14155</name>
</gene>
<keyword evidence="4" id="KW-0378">Hydrolase</keyword>
<keyword evidence="2" id="KW-0472">Membrane</keyword>
<feature type="transmembrane region" description="Helical" evidence="2">
    <location>
        <begin position="135"/>
        <end position="154"/>
    </location>
</feature>
<dbReference type="RefSeq" id="WP_247381769.1">
    <property type="nucleotide sequence ID" value="NZ_JALLGV010000012.1"/>
</dbReference>
<feature type="domain" description="HNH nuclease" evidence="3">
    <location>
        <begin position="196"/>
        <end position="247"/>
    </location>
</feature>
<dbReference type="InterPro" id="IPR003615">
    <property type="entry name" value="HNH_nuc"/>
</dbReference>
<dbReference type="AlphaFoldDB" id="A0ABD6CEA2"/>
<organism evidence="4 5">
    <name type="scientific">Halorientalis brevis</name>
    <dbReference type="NCBI Taxonomy" id="1126241"/>
    <lineage>
        <taxon>Archaea</taxon>
        <taxon>Methanobacteriati</taxon>
        <taxon>Methanobacteriota</taxon>
        <taxon>Stenosarchaea group</taxon>
        <taxon>Halobacteria</taxon>
        <taxon>Halobacteriales</taxon>
        <taxon>Haloarculaceae</taxon>
        <taxon>Halorientalis</taxon>
    </lineage>
</organism>
<dbReference type="SMART" id="SM00507">
    <property type="entry name" value="HNHc"/>
    <property type="match status" value="1"/>
</dbReference>
<comment type="caution">
    <text evidence="4">The sequence shown here is derived from an EMBL/GenBank/DDBJ whole genome shotgun (WGS) entry which is preliminary data.</text>
</comment>
<keyword evidence="2" id="KW-1133">Transmembrane helix</keyword>
<feature type="transmembrane region" description="Helical" evidence="2">
    <location>
        <begin position="111"/>
        <end position="129"/>
    </location>
</feature>
<dbReference type="Gene3D" id="1.10.30.50">
    <property type="match status" value="1"/>
</dbReference>
<accession>A0ABD6CEA2</accession>